<comment type="similarity">
    <text evidence="1 7">Belongs to the peptidase M3 family.</text>
</comment>
<dbReference type="PANTHER" id="PTHR43660:SF1">
    <property type="entry name" value="DIPEPTIDYL CARBOXYPEPTIDASE"/>
    <property type="match status" value="1"/>
</dbReference>
<dbReference type="InterPro" id="IPR045090">
    <property type="entry name" value="Pept_M3A_M3B"/>
</dbReference>
<dbReference type="GO" id="GO:0006508">
    <property type="term" value="P:proteolysis"/>
    <property type="evidence" value="ECO:0007669"/>
    <property type="project" value="UniProtKB-KW"/>
</dbReference>
<name>A0A2A9EH38_9MICO</name>
<evidence type="ECO:0000256" key="3">
    <source>
        <dbReference type="ARBA" id="ARBA00022723"/>
    </source>
</evidence>
<dbReference type="Gene3D" id="1.10.1370.10">
    <property type="entry name" value="Neurolysin, domain 3"/>
    <property type="match status" value="1"/>
</dbReference>
<accession>A0A2A9EH38</accession>
<dbReference type="InterPro" id="IPR001567">
    <property type="entry name" value="Pept_M3A_M3B_dom"/>
</dbReference>
<dbReference type="Pfam" id="PF01432">
    <property type="entry name" value="Peptidase_M3"/>
    <property type="match status" value="1"/>
</dbReference>
<evidence type="ECO:0000256" key="4">
    <source>
        <dbReference type="ARBA" id="ARBA00022801"/>
    </source>
</evidence>
<dbReference type="GO" id="GO:0046872">
    <property type="term" value="F:metal ion binding"/>
    <property type="evidence" value="ECO:0007669"/>
    <property type="project" value="UniProtKB-UniRule"/>
</dbReference>
<protein>
    <submittedName>
        <fullName evidence="9">Peptidyl-dipeptidase Dcp</fullName>
    </submittedName>
</protein>
<sequence>MTRMSDVTATTAATQLDPANPFAAPSSLPYGLPDFAAVRLEHFRPAVAAGIAAQRAEWEAVATDPTVPDVVNTLDALERSGELLRRVLAVFYTLASSVGGDEIHAIESEIAPQLAAHRDAFWLDRRIYARLESLASATPLLDLDEETTWLLENYRKDFVRAGIRLSDAEMEHLRELNARLVTLETEFSQRVVKGMESGAVEVEDPARLGGLDEGTLAGLARNARDRSVAVNHLITLVLPTQQPLLARLHDRELRTQLLEASEQRGTGLDAESDARAILLEVARLRAERAQLLGYEHHAAYVAEDGTAATTPAINEMLARLAAPAARNAGKEAAELQEMLDADPDVPGGATLRAADWSYYAERLRKERYSIDDAVLAPYLELDRVLNDGVFYAANRLFGITFHERTDLAGYADGVRVWEVKEEDGTGLGLFLGDFYARAGKRGGAWMHNLVDQSHLLGRKPVVVNNLNVTPPPPGEPTLLTWDEVRTCFHEFGHALHGLFSDVRYPTLSGTNVPRDFVEFPSQVNEMWMSNPDVVGRFARHHETGEPLPAELLEKVLAVAEYGEGFATTEYLGAALLDQAWHQVTPEQVPTEAEDVAAFELEALQRAGVGLELVPPRYRSTYFNHTFGGGYDAGYYSYIWSEVLDADTVEWFETEGAVDGDGGLNRTAGQRFRDALLSRGYSQDALQSFRDLRGRDARIDPLLKRRGLTD</sequence>
<dbReference type="SUPFAM" id="SSF55486">
    <property type="entry name" value="Metalloproteases ('zincins'), catalytic domain"/>
    <property type="match status" value="1"/>
</dbReference>
<keyword evidence="5 7" id="KW-0862">Zinc</keyword>
<keyword evidence="10" id="KW-1185">Reference proteome</keyword>
<dbReference type="CDD" id="cd06456">
    <property type="entry name" value="M3A_DCP"/>
    <property type="match status" value="1"/>
</dbReference>
<evidence type="ECO:0000259" key="8">
    <source>
        <dbReference type="Pfam" id="PF01432"/>
    </source>
</evidence>
<evidence type="ECO:0000313" key="10">
    <source>
        <dbReference type="Proteomes" id="UP000222106"/>
    </source>
</evidence>
<dbReference type="Proteomes" id="UP000222106">
    <property type="component" value="Unassembled WGS sequence"/>
</dbReference>
<dbReference type="GO" id="GO:0005829">
    <property type="term" value="C:cytosol"/>
    <property type="evidence" value="ECO:0007669"/>
    <property type="project" value="TreeGrafter"/>
</dbReference>
<keyword evidence="2 7" id="KW-0645">Protease</keyword>
<dbReference type="Gene3D" id="1.10.1370.40">
    <property type="match status" value="1"/>
</dbReference>
<evidence type="ECO:0000256" key="7">
    <source>
        <dbReference type="RuleBase" id="RU003435"/>
    </source>
</evidence>
<evidence type="ECO:0000256" key="6">
    <source>
        <dbReference type="ARBA" id="ARBA00023049"/>
    </source>
</evidence>
<dbReference type="AlphaFoldDB" id="A0A2A9EH38"/>
<dbReference type="Gene3D" id="3.40.390.10">
    <property type="entry name" value="Collagenase (Catalytic Domain)"/>
    <property type="match status" value="1"/>
</dbReference>
<evidence type="ECO:0000256" key="5">
    <source>
        <dbReference type="ARBA" id="ARBA00022833"/>
    </source>
</evidence>
<reference evidence="9 10" key="1">
    <citation type="submission" date="2017-10" db="EMBL/GenBank/DDBJ databases">
        <title>Sequencing the genomes of 1000 actinobacteria strains.</title>
        <authorList>
            <person name="Klenk H.-P."/>
        </authorList>
    </citation>
    <scope>NUCLEOTIDE SEQUENCE [LARGE SCALE GENOMIC DNA]</scope>
    <source>
        <strain evidence="9 10">DSM 21838</strain>
    </source>
</reference>
<dbReference type="InterPro" id="IPR034005">
    <property type="entry name" value="M3A_DCP"/>
</dbReference>
<dbReference type="GO" id="GO:0004180">
    <property type="term" value="F:carboxypeptidase activity"/>
    <property type="evidence" value="ECO:0007669"/>
    <property type="project" value="TreeGrafter"/>
</dbReference>
<comment type="cofactor">
    <cofactor evidence="7">
        <name>Zn(2+)</name>
        <dbReference type="ChEBI" id="CHEBI:29105"/>
    </cofactor>
    <text evidence="7">Binds 1 zinc ion.</text>
</comment>
<dbReference type="EMBL" id="PDJI01000004">
    <property type="protein sequence ID" value="PFG38234.1"/>
    <property type="molecule type" value="Genomic_DNA"/>
</dbReference>
<keyword evidence="3 7" id="KW-0479">Metal-binding</keyword>
<feature type="domain" description="Peptidase M3A/M3B catalytic" evidence="8">
    <location>
        <begin position="245"/>
        <end position="706"/>
    </location>
</feature>
<dbReference type="InterPro" id="IPR024079">
    <property type="entry name" value="MetalloPept_cat_dom_sf"/>
</dbReference>
<evidence type="ECO:0000313" key="9">
    <source>
        <dbReference type="EMBL" id="PFG38234.1"/>
    </source>
</evidence>
<proteinExistence type="inferred from homology"/>
<keyword evidence="4 7" id="KW-0378">Hydrolase</keyword>
<gene>
    <name evidence="9" type="ORF">ATJ97_0706</name>
</gene>
<dbReference type="InterPro" id="IPR024077">
    <property type="entry name" value="Neurolysin/TOP_dom2"/>
</dbReference>
<evidence type="ECO:0000256" key="2">
    <source>
        <dbReference type="ARBA" id="ARBA00022670"/>
    </source>
</evidence>
<keyword evidence="6 7" id="KW-0482">Metalloprotease</keyword>
<organism evidence="9 10">
    <name type="scientific">Georgenia soli</name>
    <dbReference type="NCBI Taxonomy" id="638953"/>
    <lineage>
        <taxon>Bacteria</taxon>
        <taxon>Bacillati</taxon>
        <taxon>Actinomycetota</taxon>
        <taxon>Actinomycetes</taxon>
        <taxon>Micrococcales</taxon>
        <taxon>Bogoriellaceae</taxon>
        <taxon>Georgenia</taxon>
    </lineage>
</organism>
<comment type="caution">
    <text evidence="9">The sequence shown here is derived from an EMBL/GenBank/DDBJ whole genome shotgun (WGS) entry which is preliminary data.</text>
</comment>
<dbReference type="GO" id="GO:0004222">
    <property type="term" value="F:metalloendopeptidase activity"/>
    <property type="evidence" value="ECO:0007669"/>
    <property type="project" value="InterPro"/>
</dbReference>
<dbReference type="FunFam" id="3.40.390.10:FF:000009">
    <property type="entry name" value="Oligopeptidase A"/>
    <property type="match status" value="1"/>
</dbReference>
<dbReference type="PANTHER" id="PTHR43660">
    <property type="entry name" value="DIPEPTIDYL CARBOXYPEPTIDASE"/>
    <property type="match status" value="1"/>
</dbReference>
<evidence type="ECO:0000256" key="1">
    <source>
        <dbReference type="ARBA" id="ARBA00006040"/>
    </source>
</evidence>